<gene>
    <name evidence="2" type="ordered locus">Metfor_1761</name>
</gene>
<dbReference type="eggNOG" id="arCOG01360">
    <property type="taxonomic scope" value="Archaea"/>
</dbReference>
<dbReference type="OrthoDB" id="105445at2157"/>
<evidence type="ECO:0000259" key="1">
    <source>
        <dbReference type="SMART" id="SM00729"/>
    </source>
</evidence>
<feature type="domain" description="Elp3/MiaA/NifB-like radical SAM core" evidence="1">
    <location>
        <begin position="26"/>
        <end position="254"/>
    </location>
</feature>
<dbReference type="SMART" id="SM00729">
    <property type="entry name" value="Elp3"/>
    <property type="match status" value="1"/>
</dbReference>
<dbReference type="PIRSF" id="PIRSF004954">
    <property type="entry name" value="Radical_SAM"/>
    <property type="match status" value="1"/>
</dbReference>
<dbReference type="InterPro" id="IPR006638">
    <property type="entry name" value="Elp3/MiaA/NifB-like_rSAM"/>
</dbReference>
<dbReference type="RefSeq" id="WP_015285747.1">
    <property type="nucleotide sequence ID" value="NC_019943.1"/>
</dbReference>
<sequence>MNVETPEKPLASWRGKERYDCEQLDCLTIIFKSGGCSWSKCWMCSYRHERYGKTDCAELLSRLRAQLAWVIRENKPEEYRMVKIFTSGSFFDPVEVPPAFLADVATAFRGKLLIAETRPEYVSRETLVSFIEGLDDGSWKTPLYCAIGLETSNDFIREKCINKGFSFSDFTSASSVARSAGAGVKAYLLFKPLFLTEGEAIKDMETTIRDILPYADLVSMNPCTVQRNTELEYYWKRRAFRPPYLWSVLMLLKNAPVHMTCDPLGGGQKRGPHNCGKCDYELVRGIRDYSLNADRELIAALLETECTCKNEWQYVLGNESPYCMPLTR</sequence>
<organism evidence="2 3">
    <name type="scientific">Methanoregula formicica (strain DSM 22288 / NBRC 105244 / SMSP)</name>
    <dbReference type="NCBI Taxonomy" id="593750"/>
    <lineage>
        <taxon>Archaea</taxon>
        <taxon>Methanobacteriati</taxon>
        <taxon>Methanobacteriota</taxon>
        <taxon>Stenosarchaea group</taxon>
        <taxon>Methanomicrobia</taxon>
        <taxon>Methanomicrobiales</taxon>
        <taxon>Methanoregulaceae</taxon>
        <taxon>Methanoregula</taxon>
    </lineage>
</organism>
<reference evidence="2 3" key="2">
    <citation type="journal article" date="2014" name="Genome Announc.">
        <title>Complete Genome Sequence of Methanoregula formicica SMSPT, a Mesophilic Hydrogenotrophic Methanogen Isolated from a Methanogenic Upflow Anaerobic Sludge Blanket Reactor.</title>
        <authorList>
            <person name="Yamamoto K."/>
            <person name="Tamaki H."/>
            <person name="Cadillo-Quiroz H."/>
            <person name="Imachi H."/>
            <person name="Kyrpides N."/>
            <person name="Woyke T."/>
            <person name="Goodwin L."/>
            <person name="Zinder S.H."/>
            <person name="Kamagata Y."/>
            <person name="Liu W.T."/>
        </authorList>
    </citation>
    <scope>NUCLEOTIDE SEQUENCE [LARGE SCALE GENOMIC DNA]</scope>
    <source>
        <strain evidence="3">DSM 22288 / NBRC 105244 / SMSP</strain>
    </source>
</reference>
<dbReference type="HOGENOM" id="CLU_060488_0_0_2"/>
<evidence type="ECO:0000313" key="2">
    <source>
        <dbReference type="EMBL" id="AGB02784.1"/>
    </source>
</evidence>
<protein>
    <submittedName>
        <fullName evidence="2">TIGR01210 family protein</fullName>
    </submittedName>
</protein>
<dbReference type="KEGG" id="mfo:Metfor_1761"/>
<dbReference type="GO" id="GO:0051536">
    <property type="term" value="F:iron-sulfur cluster binding"/>
    <property type="evidence" value="ECO:0007669"/>
    <property type="project" value="InterPro"/>
</dbReference>
<dbReference type="NCBIfam" id="TIGR01210">
    <property type="entry name" value="archaeosine biosynthesis radical SAM protein RaSEA"/>
    <property type="match status" value="1"/>
</dbReference>
<evidence type="ECO:0000313" key="3">
    <source>
        <dbReference type="Proteomes" id="UP000010824"/>
    </source>
</evidence>
<dbReference type="Proteomes" id="UP000010824">
    <property type="component" value="Chromosome"/>
</dbReference>
<dbReference type="GO" id="GO:0003824">
    <property type="term" value="F:catalytic activity"/>
    <property type="evidence" value="ECO:0007669"/>
    <property type="project" value="InterPro"/>
</dbReference>
<dbReference type="SUPFAM" id="SSF102114">
    <property type="entry name" value="Radical SAM enzymes"/>
    <property type="match status" value="1"/>
</dbReference>
<accession>L0HI87</accession>
<dbReference type="InterPro" id="IPR058240">
    <property type="entry name" value="rSAM_sf"/>
</dbReference>
<proteinExistence type="predicted"/>
<dbReference type="AlphaFoldDB" id="L0HI87"/>
<dbReference type="InterPro" id="IPR005909">
    <property type="entry name" value="RaSEA"/>
</dbReference>
<dbReference type="InParanoid" id="L0HI87"/>
<dbReference type="EMBL" id="CP003167">
    <property type="protein sequence ID" value="AGB02784.1"/>
    <property type="molecule type" value="Genomic_DNA"/>
</dbReference>
<name>L0HI87_METFS</name>
<keyword evidence="3" id="KW-1185">Reference proteome</keyword>
<dbReference type="STRING" id="593750.Metfor_1761"/>
<reference evidence="3" key="1">
    <citation type="submission" date="2011-12" db="EMBL/GenBank/DDBJ databases">
        <title>Complete sequence of Methanoregula formicicum SMSP.</title>
        <authorList>
            <person name="Lucas S."/>
            <person name="Han J."/>
            <person name="Lapidus A."/>
            <person name="Cheng J.-F."/>
            <person name="Goodwin L."/>
            <person name="Pitluck S."/>
            <person name="Peters L."/>
            <person name="Ovchinnikova G."/>
            <person name="Teshima H."/>
            <person name="Detter J.C."/>
            <person name="Han C."/>
            <person name="Tapia R."/>
            <person name="Land M."/>
            <person name="Hauser L."/>
            <person name="Kyrpides N."/>
            <person name="Ivanova N."/>
            <person name="Pagani I."/>
            <person name="Imachi H."/>
            <person name="Tamaki H."/>
            <person name="Sekiguchi Y."/>
            <person name="Kamagata Y."/>
            <person name="Cadillo-Quiroz H."/>
            <person name="Zinder S."/>
            <person name="Liu W.-T."/>
            <person name="Woyke T."/>
        </authorList>
    </citation>
    <scope>NUCLEOTIDE SEQUENCE [LARGE SCALE GENOMIC DNA]</scope>
    <source>
        <strain evidence="3">DSM 22288 / NBRC 105244 / SMSP</strain>
    </source>
</reference>
<dbReference type="GeneID" id="14308150"/>